<dbReference type="EMBL" id="FWZT01000032">
    <property type="protein sequence ID" value="SMF78514.1"/>
    <property type="molecule type" value="Genomic_DNA"/>
</dbReference>
<name>A0A1Y6CMW6_9BACT</name>
<accession>A0A1Y6CMW6</accession>
<proteinExistence type="predicted"/>
<evidence type="ECO:0000313" key="3">
    <source>
        <dbReference type="Proteomes" id="UP000192907"/>
    </source>
</evidence>
<dbReference type="PANTHER" id="PTHR30399">
    <property type="entry name" value="UNCHARACTERIZED PROTEIN YGJP"/>
    <property type="match status" value="1"/>
</dbReference>
<dbReference type="Gene3D" id="3.30.2010.10">
    <property type="entry name" value="Metalloproteases ('zincins'), catalytic domain"/>
    <property type="match status" value="1"/>
</dbReference>
<dbReference type="STRING" id="1513793.SAMN06296036_13270"/>
<dbReference type="PANTHER" id="PTHR30399:SF1">
    <property type="entry name" value="UTP PYROPHOSPHATASE"/>
    <property type="match status" value="1"/>
</dbReference>
<reference evidence="3" key="1">
    <citation type="submission" date="2017-04" db="EMBL/GenBank/DDBJ databases">
        <authorList>
            <person name="Varghese N."/>
            <person name="Submissions S."/>
        </authorList>
    </citation>
    <scope>NUCLEOTIDE SEQUENCE [LARGE SCALE GENOMIC DNA]</scope>
    <source>
        <strain evidence="3">RKEM611</strain>
    </source>
</reference>
<organism evidence="2 3">
    <name type="scientific">Pseudobacteriovorax antillogorgiicola</name>
    <dbReference type="NCBI Taxonomy" id="1513793"/>
    <lineage>
        <taxon>Bacteria</taxon>
        <taxon>Pseudomonadati</taxon>
        <taxon>Bdellovibrionota</taxon>
        <taxon>Oligoflexia</taxon>
        <taxon>Oligoflexales</taxon>
        <taxon>Pseudobacteriovoracaceae</taxon>
        <taxon>Pseudobacteriovorax</taxon>
    </lineage>
</organism>
<dbReference type="Pfam" id="PF01863">
    <property type="entry name" value="YgjP-like"/>
    <property type="match status" value="1"/>
</dbReference>
<dbReference type="InterPro" id="IPR053136">
    <property type="entry name" value="UTP_pyrophosphatase-like"/>
</dbReference>
<dbReference type="Proteomes" id="UP000192907">
    <property type="component" value="Unassembled WGS sequence"/>
</dbReference>
<keyword evidence="3" id="KW-1185">Reference proteome</keyword>
<dbReference type="CDD" id="cd07344">
    <property type="entry name" value="M48_yhfN_like"/>
    <property type="match status" value="1"/>
</dbReference>
<feature type="domain" description="YgjP-like metallopeptidase" evidence="1">
    <location>
        <begin position="22"/>
        <end position="229"/>
    </location>
</feature>
<gene>
    <name evidence="2" type="ORF">SAMN06296036_13270</name>
</gene>
<evidence type="ECO:0000313" key="2">
    <source>
        <dbReference type="EMBL" id="SMF78514.1"/>
    </source>
</evidence>
<dbReference type="AlphaFoldDB" id="A0A1Y6CMW6"/>
<sequence length="236" mass="27682">MIRTVEYGTKKVVYHINFTDRKTAALNVNPDQSIVVNAPKETSPKRLDELVLKRARWLLKQQREFAKLPDVNPGFSYKSGETHRYLGRQYRLKIVKSSQIDIKLKMGRIEVSSNEVAPEVIKTLLDRWFELKSQQKLEEKFQKCLLVFTDTSKKPRLRIKTMKKRWGSCTKNGTITLNPELIHCASSAIEYVIFHELSHLVEMNHSAKFYRILSKYVPNWEKVKERLDQQGTEFLL</sequence>
<protein>
    <recommendedName>
        <fullName evidence="1">YgjP-like metallopeptidase domain-containing protein</fullName>
    </recommendedName>
</protein>
<evidence type="ECO:0000259" key="1">
    <source>
        <dbReference type="Pfam" id="PF01863"/>
    </source>
</evidence>
<dbReference type="InterPro" id="IPR002725">
    <property type="entry name" value="YgjP-like_metallopeptidase"/>
</dbReference>
<dbReference type="RefSeq" id="WP_159455703.1">
    <property type="nucleotide sequence ID" value="NZ_FWZT01000032.1"/>
</dbReference>